<evidence type="ECO:0000313" key="3">
    <source>
        <dbReference type="Proteomes" id="UP000015102"/>
    </source>
</evidence>
<reference evidence="3" key="1">
    <citation type="submission" date="2013-02" db="EMBL/GenBank/DDBJ databases">
        <authorList>
            <person name="Hughes D."/>
        </authorList>
    </citation>
    <scope>NUCLEOTIDE SEQUENCE</scope>
    <source>
        <strain>Durham</strain>
        <strain evidence="3">NC isolate 2 -- Noor lab</strain>
    </source>
</reference>
<reference evidence="2" key="2">
    <citation type="submission" date="2015-06" db="UniProtKB">
        <authorList>
            <consortium name="EnsemblMetazoa"/>
        </authorList>
    </citation>
    <scope>IDENTIFICATION</scope>
</reference>
<evidence type="ECO:0000313" key="2">
    <source>
        <dbReference type="EnsemblMetazoa" id="MESCA012484-PA"/>
    </source>
</evidence>
<dbReference type="EnsemblMetazoa" id="MESCA012484-RA">
    <property type="protein sequence ID" value="MESCA012484-PA"/>
    <property type="gene ID" value="MESCA012484"/>
</dbReference>
<evidence type="ECO:0000256" key="1">
    <source>
        <dbReference type="SAM" id="MobiDB-lite"/>
    </source>
</evidence>
<dbReference type="AlphaFoldDB" id="T1H702"/>
<sequence length="85" mass="9192">MFLKNIGTMAKAADADKIATFVHEKVPLAVVIVCKVFPAMARTEGGATPKNVPNTNGYKGTPTTGAQRFINQFGRIGVMRKNNIR</sequence>
<protein>
    <submittedName>
        <fullName evidence="2">Uncharacterized protein</fullName>
    </submittedName>
</protein>
<feature type="compositionally biased region" description="Polar residues" evidence="1">
    <location>
        <begin position="51"/>
        <end position="64"/>
    </location>
</feature>
<dbReference type="HOGENOM" id="CLU_2519031_0_0_1"/>
<organism evidence="2 3">
    <name type="scientific">Megaselia scalaris</name>
    <name type="common">Humpbacked fly</name>
    <name type="synonym">Phora scalaris</name>
    <dbReference type="NCBI Taxonomy" id="36166"/>
    <lineage>
        <taxon>Eukaryota</taxon>
        <taxon>Metazoa</taxon>
        <taxon>Ecdysozoa</taxon>
        <taxon>Arthropoda</taxon>
        <taxon>Hexapoda</taxon>
        <taxon>Insecta</taxon>
        <taxon>Pterygota</taxon>
        <taxon>Neoptera</taxon>
        <taxon>Endopterygota</taxon>
        <taxon>Diptera</taxon>
        <taxon>Brachycera</taxon>
        <taxon>Muscomorpha</taxon>
        <taxon>Platypezoidea</taxon>
        <taxon>Phoridae</taxon>
        <taxon>Megaseliini</taxon>
        <taxon>Megaselia</taxon>
    </lineage>
</organism>
<keyword evidence="3" id="KW-1185">Reference proteome</keyword>
<feature type="region of interest" description="Disordered" evidence="1">
    <location>
        <begin position="44"/>
        <end position="64"/>
    </location>
</feature>
<accession>T1H702</accession>
<name>T1H702_MEGSC</name>
<proteinExistence type="predicted"/>
<dbReference type="Proteomes" id="UP000015102">
    <property type="component" value="Unassembled WGS sequence"/>
</dbReference>